<keyword evidence="2" id="KW-1185">Reference proteome</keyword>
<protein>
    <submittedName>
        <fullName evidence="1">Uncharacterized protein</fullName>
    </submittedName>
</protein>
<organism evidence="1 2">
    <name type="scientific">Dendrobium nobile</name>
    <name type="common">Orchid</name>
    <dbReference type="NCBI Taxonomy" id="94219"/>
    <lineage>
        <taxon>Eukaryota</taxon>
        <taxon>Viridiplantae</taxon>
        <taxon>Streptophyta</taxon>
        <taxon>Embryophyta</taxon>
        <taxon>Tracheophyta</taxon>
        <taxon>Spermatophyta</taxon>
        <taxon>Magnoliopsida</taxon>
        <taxon>Liliopsida</taxon>
        <taxon>Asparagales</taxon>
        <taxon>Orchidaceae</taxon>
        <taxon>Epidendroideae</taxon>
        <taxon>Malaxideae</taxon>
        <taxon>Dendrobiinae</taxon>
        <taxon>Dendrobium</taxon>
    </lineage>
</organism>
<evidence type="ECO:0000313" key="1">
    <source>
        <dbReference type="EMBL" id="KAI0494715.1"/>
    </source>
</evidence>
<accession>A0A8T3AKE1</accession>
<dbReference type="AlphaFoldDB" id="A0A8T3AKE1"/>
<name>A0A8T3AKE1_DENNO</name>
<comment type="caution">
    <text evidence="1">The sequence shown here is derived from an EMBL/GenBank/DDBJ whole genome shotgun (WGS) entry which is preliminary data.</text>
</comment>
<sequence>MSGISLDCIVSFAGCNEEVVGSASLNQGIEHQAKLAATIAWRYTSSNGGNHGALDLVYFSLFKPVQRLC</sequence>
<dbReference type="Proteomes" id="UP000829196">
    <property type="component" value="Unassembled WGS sequence"/>
</dbReference>
<reference evidence="1" key="1">
    <citation type="journal article" date="2022" name="Front. Genet.">
        <title>Chromosome-Scale Assembly of the Dendrobium nobile Genome Provides Insights Into the Molecular Mechanism of the Biosynthesis of the Medicinal Active Ingredient of Dendrobium.</title>
        <authorList>
            <person name="Xu Q."/>
            <person name="Niu S.-C."/>
            <person name="Li K.-L."/>
            <person name="Zheng P.-J."/>
            <person name="Zhang X.-J."/>
            <person name="Jia Y."/>
            <person name="Liu Y."/>
            <person name="Niu Y.-X."/>
            <person name="Yu L.-H."/>
            <person name="Chen D.-F."/>
            <person name="Zhang G.-Q."/>
        </authorList>
    </citation>
    <scope>NUCLEOTIDE SEQUENCE</scope>
    <source>
        <tissue evidence="1">Leaf</tissue>
    </source>
</reference>
<gene>
    <name evidence="1" type="ORF">KFK09_024858</name>
</gene>
<dbReference type="EMBL" id="JAGYWB010000017">
    <property type="protein sequence ID" value="KAI0494715.1"/>
    <property type="molecule type" value="Genomic_DNA"/>
</dbReference>
<evidence type="ECO:0000313" key="2">
    <source>
        <dbReference type="Proteomes" id="UP000829196"/>
    </source>
</evidence>
<proteinExistence type="predicted"/>